<comment type="catalytic activity">
    <reaction evidence="10">
        <text>S-adenosyl-L-methionine + H(+) = S-adenosyl 3-(methylsulfanyl)propylamine + CO2</text>
        <dbReference type="Rhea" id="RHEA:15981"/>
        <dbReference type="ChEBI" id="CHEBI:15378"/>
        <dbReference type="ChEBI" id="CHEBI:16526"/>
        <dbReference type="ChEBI" id="CHEBI:57443"/>
        <dbReference type="ChEBI" id="CHEBI:59789"/>
        <dbReference type="EC" id="4.1.1.50"/>
    </reaction>
</comment>
<keyword evidence="9 10" id="KW-0670">Pyruvate</keyword>
<dbReference type="PANTHER" id="PTHR33866:SF2">
    <property type="entry name" value="S-ADENOSYLMETHIONINE DECARBOXYLASE PROENZYME"/>
    <property type="match status" value="1"/>
</dbReference>
<keyword evidence="6 10" id="KW-0865">Zymogen</keyword>
<name>A0ABS2QVJ7_9BACI</name>
<feature type="active site" description="Proton acceptor; for processing activity" evidence="10">
    <location>
        <position position="68"/>
    </location>
</feature>
<accession>A0ABS2QVJ7</accession>
<feature type="modified residue" description="Pyruvic acid (Ser); by autocatalysis" evidence="10">
    <location>
        <position position="63"/>
    </location>
</feature>
<reference evidence="11 12" key="1">
    <citation type="submission" date="2021-01" db="EMBL/GenBank/DDBJ databases">
        <title>Genomic Encyclopedia of Type Strains, Phase IV (KMG-IV): sequencing the most valuable type-strain genomes for metagenomic binning, comparative biology and taxonomic classification.</title>
        <authorList>
            <person name="Goeker M."/>
        </authorList>
    </citation>
    <scope>NUCLEOTIDE SEQUENCE [LARGE SCALE GENOMIC DNA]</scope>
    <source>
        <strain evidence="11 12">DSM 104297</strain>
    </source>
</reference>
<evidence type="ECO:0000256" key="9">
    <source>
        <dbReference type="ARBA" id="ARBA00023317"/>
    </source>
</evidence>
<comment type="similarity">
    <text evidence="10">Belongs to the prokaryotic AdoMetDC family. Type 1 subfamily.</text>
</comment>
<keyword evidence="4 10" id="KW-0745">Spermidine biosynthesis</keyword>
<keyword evidence="3 10" id="KW-0068">Autocatalytic cleavage</keyword>
<comment type="caution">
    <text evidence="11">The sequence shown here is derived from an EMBL/GenBank/DDBJ whole genome shotgun (WGS) entry which is preliminary data.</text>
</comment>
<evidence type="ECO:0000256" key="5">
    <source>
        <dbReference type="ARBA" id="ARBA00023115"/>
    </source>
</evidence>
<evidence type="ECO:0000256" key="2">
    <source>
        <dbReference type="ARBA" id="ARBA00022793"/>
    </source>
</evidence>
<dbReference type="NCBIfam" id="TIGR03330">
    <property type="entry name" value="SAM_DCase_Bsu"/>
    <property type="match status" value="1"/>
</dbReference>
<comment type="caution">
    <text evidence="10">Lacks conserved residue(s) required for the propagation of feature annotation.</text>
</comment>
<keyword evidence="1 10" id="KW-0949">S-adenosyl-L-methionine</keyword>
<comment type="function">
    <text evidence="10">Catalyzes the decarboxylation of S-adenosylmethionine to S-adenosylmethioninamine (dcAdoMet), the propylamine donor required for the synthesis of the polyamines spermine and spermidine from the diamine putrescine.</text>
</comment>
<keyword evidence="8 10" id="KW-0704">Schiff base</keyword>
<dbReference type="PANTHER" id="PTHR33866">
    <property type="entry name" value="S-ADENOSYLMETHIONINE DECARBOXYLASE PROENZYME"/>
    <property type="match status" value="1"/>
</dbReference>
<dbReference type="InterPro" id="IPR016067">
    <property type="entry name" value="S-AdoMet_deCO2ase_core"/>
</dbReference>
<feature type="chain" id="PRO_5044919743" description="S-adenosylmethionine decarboxylase beta chain" evidence="10">
    <location>
        <begin position="1"/>
        <end position="62"/>
    </location>
</feature>
<keyword evidence="7 10" id="KW-0456">Lyase</keyword>
<comment type="pathway">
    <text evidence="10">Amine and polyamine biosynthesis; S-adenosylmethioninamine biosynthesis; S-adenosylmethioninamine from S-adenosyl-L-methionine: step 1/1.</text>
</comment>
<evidence type="ECO:0000256" key="1">
    <source>
        <dbReference type="ARBA" id="ARBA00022691"/>
    </source>
</evidence>
<evidence type="ECO:0000256" key="10">
    <source>
        <dbReference type="HAMAP-Rule" id="MF_00464"/>
    </source>
</evidence>
<dbReference type="InterPro" id="IPR017716">
    <property type="entry name" value="S-AdoMet_deCOase_pro-enz"/>
</dbReference>
<dbReference type="RefSeq" id="WP_205186934.1">
    <property type="nucleotide sequence ID" value="NZ_JAFBFC010000003.1"/>
</dbReference>
<evidence type="ECO:0000313" key="11">
    <source>
        <dbReference type="EMBL" id="MBM7703298.1"/>
    </source>
</evidence>
<organism evidence="11 12">
    <name type="scientific">Priestia iocasae</name>
    <dbReference type="NCBI Taxonomy" id="2291674"/>
    <lineage>
        <taxon>Bacteria</taxon>
        <taxon>Bacillati</taxon>
        <taxon>Bacillota</taxon>
        <taxon>Bacilli</taxon>
        <taxon>Bacillales</taxon>
        <taxon>Bacillaceae</taxon>
        <taxon>Priestia</taxon>
    </lineage>
</organism>
<evidence type="ECO:0000313" key="12">
    <source>
        <dbReference type="Proteomes" id="UP000809829"/>
    </source>
</evidence>
<gene>
    <name evidence="10" type="primary">speH</name>
    <name evidence="11" type="ORF">JOC83_002145</name>
</gene>
<proteinExistence type="inferred from homology"/>
<dbReference type="Proteomes" id="UP000809829">
    <property type="component" value="Unassembled WGS sequence"/>
</dbReference>
<evidence type="ECO:0000256" key="6">
    <source>
        <dbReference type="ARBA" id="ARBA00023145"/>
    </source>
</evidence>
<keyword evidence="11" id="KW-0808">Transferase</keyword>
<evidence type="ECO:0000256" key="3">
    <source>
        <dbReference type="ARBA" id="ARBA00022813"/>
    </source>
</evidence>
<keyword evidence="12" id="KW-1185">Reference proteome</keyword>
<dbReference type="SUPFAM" id="SSF56276">
    <property type="entry name" value="S-adenosylmethionine decarboxylase"/>
    <property type="match status" value="1"/>
</dbReference>
<dbReference type="Gene3D" id="3.60.90.10">
    <property type="entry name" value="S-adenosylmethionine decarboxylase"/>
    <property type="match status" value="1"/>
</dbReference>
<evidence type="ECO:0000256" key="8">
    <source>
        <dbReference type="ARBA" id="ARBA00023270"/>
    </source>
</evidence>
<dbReference type="GO" id="GO:0004766">
    <property type="term" value="F:spermidine synthase activity"/>
    <property type="evidence" value="ECO:0007669"/>
    <property type="project" value="UniProtKB-EC"/>
</dbReference>
<dbReference type="InterPro" id="IPR003826">
    <property type="entry name" value="AdoMetDC_fam_prok"/>
</dbReference>
<keyword evidence="2 10" id="KW-0210">Decarboxylase</keyword>
<feature type="chain" id="PRO_5044919744" description="S-adenosylmethionine decarboxylase alpha chain" evidence="10">
    <location>
        <begin position="63"/>
        <end position="137"/>
    </location>
</feature>
<protein>
    <recommendedName>
        <fullName evidence="10">S-adenosylmethionine decarboxylase proenzyme</fullName>
        <shortName evidence="10">AdoMetDC</shortName>
        <shortName evidence="10">SAMDC</shortName>
        <ecNumber evidence="10">4.1.1.50</ecNumber>
    </recommendedName>
    <component>
        <recommendedName>
            <fullName evidence="10">S-adenosylmethionine decarboxylase beta chain</fullName>
        </recommendedName>
    </component>
    <component>
        <recommendedName>
            <fullName evidence="10">S-adenosylmethionine decarboxylase alpha chain</fullName>
        </recommendedName>
    </component>
</protein>
<comment type="PTM">
    <text evidence="10">Is synthesized initially as an inactive proenzyme. Formation of the active enzyme involves a self-maturation process in which the active site pyruvoyl group is generated from an internal serine residue via an autocatalytic post-translational modification. Two non-identical subunits are generated from the proenzyme in this reaction, and the pyruvate is formed at the N-terminus of the alpha chain, which is derived from the carboxyl end of the proenzyme. The post-translation cleavage follows an unusual pathway, termed non-hydrolytic serinolysis, in which the side chain hydroxyl group of the serine supplies its oxygen atom to form the C-terminus of the beta chain, while the remainder of the serine residue undergoes an oxidative deamination to produce ammonia and the pyruvoyl group blocking the N-terminus of the alpha chain.</text>
</comment>
<comment type="subunit">
    <text evidence="10">Heterotetramer of two alpha and two beta chains arranged as a dimer of alpha/beta heterodimers.</text>
</comment>
<dbReference type="EMBL" id="JAFBFC010000003">
    <property type="protein sequence ID" value="MBM7703298.1"/>
    <property type="molecule type" value="Genomic_DNA"/>
</dbReference>
<dbReference type="HAMAP" id="MF_00464">
    <property type="entry name" value="AdoMetDC_1"/>
    <property type="match status" value="1"/>
</dbReference>
<feature type="active site" description="Proton donor; for catalytic activity" evidence="10">
    <location>
        <position position="83"/>
    </location>
</feature>
<evidence type="ECO:0000256" key="4">
    <source>
        <dbReference type="ARBA" id="ARBA00023066"/>
    </source>
</evidence>
<evidence type="ECO:0000256" key="7">
    <source>
        <dbReference type="ARBA" id="ARBA00023239"/>
    </source>
</evidence>
<sequence length="137" mass="15451">MEINGHHMVVDAFSCNPSVLNDIQRLEELLLQITKTLHMEVLHTHFHQFHPEGITGVIVLGTSHFSIHTWPEEGYAALDLYTCGDGNPMTEITTLLEGLESNYANVYYLPRGEKQKQQISSTILDTRKDEGGETNVE</sequence>
<feature type="active site" description="Schiff-base intermediate with substrate; via pyruvic acid" evidence="10">
    <location>
        <position position="63"/>
    </location>
</feature>
<dbReference type="EC" id="4.1.1.50" evidence="10"/>
<comment type="cofactor">
    <cofactor evidence="10">
        <name>pyruvate</name>
        <dbReference type="ChEBI" id="CHEBI:15361"/>
    </cofactor>
    <text evidence="10">Binds 1 pyruvoyl group covalently per subunit.</text>
</comment>
<keyword evidence="5 10" id="KW-0620">Polyamine biosynthesis</keyword>
<dbReference type="Pfam" id="PF02675">
    <property type="entry name" value="AdoMet_dc"/>
    <property type="match status" value="1"/>
</dbReference>